<accession>A0A1H5F598</accession>
<evidence type="ECO:0000256" key="1">
    <source>
        <dbReference type="SAM" id="MobiDB-lite"/>
    </source>
</evidence>
<evidence type="ECO:0000313" key="3">
    <source>
        <dbReference type="Proteomes" id="UP000183561"/>
    </source>
</evidence>
<dbReference type="RefSeq" id="WP_072950783.1">
    <property type="nucleotide sequence ID" value="NZ_FNSV01000009.1"/>
</dbReference>
<organism evidence="2 3">
    <name type="scientific">Rhodococcus koreensis</name>
    <dbReference type="NCBI Taxonomy" id="99653"/>
    <lineage>
        <taxon>Bacteria</taxon>
        <taxon>Bacillati</taxon>
        <taxon>Actinomycetota</taxon>
        <taxon>Actinomycetes</taxon>
        <taxon>Mycobacteriales</taxon>
        <taxon>Nocardiaceae</taxon>
        <taxon>Rhodococcus</taxon>
    </lineage>
</organism>
<proteinExistence type="predicted"/>
<evidence type="ECO:0000313" key="2">
    <source>
        <dbReference type="EMBL" id="SED98575.1"/>
    </source>
</evidence>
<keyword evidence="3" id="KW-1185">Reference proteome</keyword>
<reference evidence="3" key="1">
    <citation type="submission" date="2016-10" db="EMBL/GenBank/DDBJ databases">
        <authorList>
            <person name="Varghese N."/>
            <person name="Submissions S."/>
        </authorList>
    </citation>
    <scope>NUCLEOTIDE SEQUENCE [LARGE SCALE GENOMIC DNA]</scope>
    <source>
        <strain evidence="3">DSM 44498</strain>
    </source>
</reference>
<feature type="region of interest" description="Disordered" evidence="1">
    <location>
        <begin position="26"/>
        <end position="70"/>
    </location>
</feature>
<dbReference type="AlphaFoldDB" id="A0A1H5F598"/>
<protein>
    <submittedName>
        <fullName evidence="2">Uncharacterized protein</fullName>
    </submittedName>
</protein>
<dbReference type="OrthoDB" id="9956678at2"/>
<gene>
    <name evidence="2" type="ORF">SAMN04490239_9499</name>
</gene>
<sequence length="70" mass="7305">MGWKDKAKAAGTAAGIVVNMATAPVQNTGNIADSKREGKAMMRDRANNDASRMRGETRAKGVRNGGSGNK</sequence>
<feature type="compositionally biased region" description="Basic and acidic residues" evidence="1">
    <location>
        <begin position="33"/>
        <end position="59"/>
    </location>
</feature>
<dbReference type="EMBL" id="FNSV01000009">
    <property type="protein sequence ID" value="SED98575.1"/>
    <property type="molecule type" value="Genomic_DNA"/>
</dbReference>
<dbReference type="Proteomes" id="UP000183561">
    <property type="component" value="Unassembled WGS sequence"/>
</dbReference>
<name>A0A1H5F598_9NOCA</name>